<sequence length="37" mass="3814">MIPARFRGSGRSARTLSAVPEPLWPTTSIGTTAASVA</sequence>
<dbReference type="EMBL" id="GGEC01068104">
    <property type="protein sequence ID" value="MBX48588.1"/>
    <property type="molecule type" value="Transcribed_RNA"/>
</dbReference>
<dbReference type="AlphaFoldDB" id="A0A2P2P1D5"/>
<organism evidence="1">
    <name type="scientific">Rhizophora mucronata</name>
    <name type="common">Asiatic mangrove</name>
    <dbReference type="NCBI Taxonomy" id="61149"/>
    <lineage>
        <taxon>Eukaryota</taxon>
        <taxon>Viridiplantae</taxon>
        <taxon>Streptophyta</taxon>
        <taxon>Embryophyta</taxon>
        <taxon>Tracheophyta</taxon>
        <taxon>Spermatophyta</taxon>
        <taxon>Magnoliopsida</taxon>
        <taxon>eudicotyledons</taxon>
        <taxon>Gunneridae</taxon>
        <taxon>Pentapetalae</taxon>
        <taxon>rosids</taxon>
        <taxon>fabids</taxon>
        <taxon>Malpighiales</taxon>
        <taxon>Rhizophoraceae</taxon>
        <taxon>Rhizophora</taxon>
    </lineage>
</organism>
<reference evidence="1" key="1">
    <citation type="submission" date="2018-02" db="EMBL/GenBank/DDBJ databases">
        <title>Rhizophora mucronata_Transcriptome.</title>
        <authorList>
            <person name="Meera S.P."/>
            <person name="Sreeshan A."/>
            <person name="Augustine A."/>
        </authorList>
    </citation>
    <scope>NUCLEOTIDE SEQUENCE</scope>
    <source>
        <tissue evidence="1">Leaf</tissue>
    </source>
</reference>
<proteinExistence type="predicted"/>
<protein>
    <submittedName>
        <fullName evidence="1">Uncharacterized protein</fullName>
    </submittedName>
</protein>
<name>A0A2P2P1D5_RHIMU</name>
<accession>A0A2P2P1D5</accession>
<evidence type="ECO:0000313" key="1">
    <source>
        <dbReference type="EMBL" id="MBX48588.1"/>
    </source>
</evidence>